<dbReference type="GO" id="GO:0016855">
    <property type="term" value="F:racemase and epimerase activity, acting on amino acids and derivatives"/>
    <property type="evidence" value="ECO:0007669"/>
    <property type="project" value="UniProtKB-UniRule"/>
</dbReference>
<dbReference type="GO" id="GO:0008360">
    <property type="term" value="P:regulation of cell shape"/>
    <property type="evidence" value="ECO:0007669"/>
    <property type="project" value="UniProtKB-KW"/>
</dbReference>
<comment type="catalytic activity">
    <reaction evidence="1">
        <text>UDP-N-acetyl-alpha-D-muramoyl-L-alanyl-L-glutamate + ATP + H2O = UDP-N-acetyl-alpha-D-muramoyl-L-alanyl-D-glutamate + AMP + diphosphate + H(+)</text>
        <dbReference type="Rhea" id="RHEA:58812"/>
        <dbReference type="ChEBI" id="CHEBI:15377"/>
        <dbReference type="ChEBI" id="CHEBI:15378"/>
        <dbReference type="ChEBI" id="CHEBI:30616"/>
        <dbReference type="ChEBI" id="CHEBI:33019"/>
        <dbReference type="ChEBI" id="CHEBI:83900"/>
        <dbReference type="ChEBI" id="CHEBI:142725"/>
        <dbReference type="ChEBI" id="CHEBI:456215"/>
        <dbReference type="EC" id="5.1.1.23"/>
    </reaction>
</comment>
<evidence type="ECO:0000256" key="1">
    <source>
        <dbReference type="HAMAP-Rule" id="MF_02209"/>
    </source>
</evidence>
<organism evidence="4 5">
    <name type="scientific">Gordonia malaquae NBRC 108250</name>
    <dbReference type="NCBI Taxonomy" id="1223542"/>
    <lineage>
        <taxon>Bacteria</taxon>
        <taxon>Bacillati</taxon>
        <taxon>Actinomycetota</taxon>
        <taxon>Actinomycetes</taxon>
        <taxon>Mycobacteriales</taxon>
        <taxon>Gordoniaceae</taxon>
        <taxon>Gordonia</taxon>
    </lineage>
</organism>
<keyword evidence="1" id="KW-0132">Cell division</keyword>
<evidence type="ECO:0000313" key="4">
    <source>
        <dbReference type="EMBL" id="GAC80037.1"/>
    </source>
</evidence>
<dbReference type="Proteomes" id="UP000035009">
    <property type="component" value="Unassembled WGS sequence"/>
</dbReference>
<dbReference type="STRING" id="410332.SAMN04488550_1663"/>
<proteinExistence type="inferred from homology"/>
<dbReference type="eggNOG" id="COG1365">
    <property type="taxonomic scope" value="Bacteria"/>
</dbReference>
<dbReference type="GO" id="GO:0005737">
    <property type="term" value="C:cytoplasm"/>
    <property type="evidence" value="ECO:0007669"/>
    <property type="project" value="UniProtKB-UniRule"/>
</dbReference>
<dbReference type="InterPro" id="IPR043689">
    <property type="entry name" value="MurL"/>
</dbReference>
<keyword evidence="1" id="KW-0961">Cell wall biogenesis/degradation</keyword>
<comment type="caution">
    <text evidence="4">The sequence shown here is derived from an EMBL/GenBank/DDBJ whole genome shotgun (WGS) entry which is preliminary data.</text>
</comment>
<dbReference type="InterPro" id="IPR058741">
    <property type="entry name" value="MurL_C"/>
</dbReference>
<evidence type="ECO:0000259" key="2">
    <source>
        <dbReference type="Pfam" id="PF26298"/>
    </source>
</evidence>
<keyword evidence="1" id="KW-0131">Cell cycle</keyword>
<comment type="function">
    <text evidence="1">Cell wall formation. Catalyzes epimerization of the terminal L-glutamate in UDP-N-acetyl-alpha-D-muramoyl-L-alanyl-L-glutamate.</text>
</comment>
<dbReference type="Pfam" id="PF26299">
    <property type="entry name" value="MurL_N"/>
    <property type="match status" value="1"/>
</dbReference>
<dbReference type="UniPathway" id="UPA00219"/>
<dbReference type="GO" id="GO:0071555">
    <property type="term" value="P:cell wall organization"/>
    <property type="evidence" value="ECO:0007669"/>
    <property type="project" value="UniProtKB-KW"/>
</dbReference>
<dbReference type="GO" id="GO:0051301">
    <property type="term" value="P:cell division"/>
    <property type="evidence" value="ECO:0007669"/>
    <property type="project" value="UniProtKB-KW"/>
</dbReference>
<dbReference type="EMBL" id="BAOP01000014">
    <property type="protein sequence ID" value="GAC80037.1"/>
    <property type="molecule type" value="Genomic_DNA"/>
</dbReference>
<dbReference type="InterPro" id="IPR058740">
    <property type="entry name" value="MurL_N"/>
</dbReference>
<keyword evidence="1" id="KW-0573">Peptidoglycan synthesis</keyword>
<keyword evidence="5" id="KW-1185">Reference proteome</keyword>
<protein>
    <recommendedName>
        <fullName evidence="1">UDP-N-acetyl-alpha-D-muramoyl-L-alanyl-L-glutamate epimerase</fullName>
        <ecNumber evidence="1">5.1.1.23</ecNumber>
    </recommendedName>
    <alternativeName>
        <fullName evidence="1">UDP-MurNAc-L-Ala-L-Glu epimerase</fullName>
    </alternativeName>
</protein>
<gene>
    <name evidence="1" type="primary">murL</name>
    <name evidence="4" type="ORF">GM1_014_00290</name>
</gene>
<comment type="pathway">
    <text evidence="1">Cell wall biogenesis; peptidoglycan biosynthesis.</text>
</comment>
<keyword evidence="1" id="KW-0133">Cell shape</keyword>
<sequence length="451" mass="49191">MGVTTEFNPADYRRLLIRECQIEGRVVSARYSLIGSNGADDVEFAETFDFGGIDSTVAFDPRLLRLLALTAGVSYYKASAPETVSIDFPITESEAAYVAAVIRGGLGEFAFENQLPDALTPMLDYRLGGDVEIAAAESAWTLDAEPLVAVGGGKDSVVSIEALKAAGRTPTLFSVNRYQPIEDCIAVSGLSSVHVLRKIDRTLIELNGAGAYNGHIPVTAINSVIALIAADVAGLGSVVMSNEQSADIENLSWHGFEINHQWSKSREYENLLRSMLADYGMDPARYFSLLRGLPESDIADLFRGCTAYFDVFVSCNRSFALDESRRRSRWCGECPKCLFVFVLLAPRIGRDRLCAIFAQNVLDNDQNTELFLELAGLTAHKPFECVGDYSEVAEAFVDLMDDSEWSDDAVVRRMADDRTRLMASAANRVPVAESENIPAPYAGVLGALVSR</sequence>
<dbReference type="OrthoDB" id="9768152at2"/>
<evidence type="ECO:0000313" key="5">
    <source>
        <dbReference type="Proteomes" id="UP000035009"/>
    </source>
</evidence>
<accession>M3UWL1</accession>
<dbReference type="GO" id="GO:0009252">
    <property type="term" value="P:peptidoglycan biosynthetic process"/>
    <property type="evidence" value="ECO:0007669"/>
    <property type="project" value="UniProtKB-UniRule"/>
</dbReference>
<reference evidence="4 5" key="1">
    <citation type="submission" date="2013-02" db="EMBL/GenBank/DDBJ databases">
        <title>Whole genome shotgun sequence of Gordonia malaquae NBRC 108250.</title>
        <authorList>
            <person name="Yoshida I."/>
            <person name="Hosoyama A."/>
            <person name="Tsuchikane K."/>
            <person name="Ando Y."/>
            <person name="Baba S."/>
            <person name="Ohji S."/>
            <person name="Hamada M."/>
            <person name="Tamura T."/>
            <person name="Yamazoe A."/>
            <person name="Yamazaki S."/>
            <person name="Fujita N."/>
        </authorList>
    </citation>
    <scope>NUCLEOTIDE SEQUENCE [LARGE SCALE GENOMIC DNA]</scope>
    <source>
        <strain evidence="4 5">NBRC 108250</strain>
    </source>
</reference>
<comment type="similarity">
    <text evidence="1">Belongs to the MurL family.</text>
</comment>
<keyword evidence="1" id="KW-0413">Isomerase</keyword>
<dbReference type="HAMAP" id="MF_02209">
    <property type="entry name" value="MurL"/>
    <property type="match status" value="1"/>
</dbReference>
<dbReference type="AlphaFoldDB" id="M3UWL1"/>
<evidence type="ECO:0000259" key="3">
    <source>
        <dbReference type="Pfam" id="PF26299"/>
    </source>
</evidence>
<dbReference type="Pfam" id="PF26298">
    <property type="entry name" value="MurL_epimerase_C"/>
    <property type="match status" value="1"/>
</dbReference>
<feature type="domain" description="MurL N-terminal" evidence="3">
    <location>
        <begin position="8"/>
        <end position="289"/>
    </location>
</feature>
<dbReference type="EC" id="5.1.1.23" evidence="1"/>
<name>M3UWL1_GORML</name>
<dbReference type="RefSeq" id="WP_008378787.1">
    <property type="nucleotide sequence ID" value="NZ_BAOP01000014.1"/>
</dbReference>
<feature type="domain" description="MurL C-terminal" evidence="2">
    <location>
        <begin position="311"/>
        <end position="425"/>
    </location>
</feature>